<evidence type="ECO:0000259" key="4">
    <source>
        <dbReference type="Pfam" id="PF07687"/>
    </source>
</evidence>
<dbReference type="NCBIfam" id="NF006771">
    <property type="entry name" value="PRK09290.1-5"/>
    <property type="match status" value="1"/>
</dbReference>
<dbReference type="Pfam" id="PF07687">
    <property type="entry name" value="M20_dimer"/>
    <property type="match status" value="1"/>
</dbReference>
<comment type="caution">
    <text evidence="5">The sequence shown here is derived from an EMBL/GenBank/DDBJ whole genome shotgun (WGS) entry which is preliminary data.</text>
</comment>
<proteinExistence type="inferred from homology"/>
<comment type="similarity">
    <text evidence="1">Belongs to the peptidase M20 family.</text>
</comment>
<dbReference type="GO" id="GO:0046872">
    <property type="term" value="F:metal ion binding"/>
    <property type="evidence" value="ECO:0007669"/>
    <property type="project" value="UniProtKB-KW"/>
</dbReference>
<dbReference type="Gene3D" id="3.40.630.10">
    <property type="entry name" value="Zn peptidases"/>
    <property type="match status" value="1"/>
</dbReference>
<feature type="binding site" evidence="3">
    <location>
        <position position="195"/>
    </location>
    <ligand>
        <name>Zn(2+)</name>
        <dbReference type="ChEBI" id="CHEBI:29105"/>
        <label>1</label>
    </ligand>
</feature>
<evidence type="ECO:0000313" key="6">
    <source>
        <dbReference type="Proteomes" id="UP000050996"/>
    </source>
</evidence>
<evidence type="ECO:0000256" key="1">
    <source>
        <dbReference type="ARBA" id="ARBA00006153"/>
    </source>
</evidence>
<dbReference type="NCBIfam" id="TIGR01879">
    <property type="entry name" value="hydantase"/>
    <property type="match status" value="1"/>
</dbReference>
<reference evidence="5 6" key="1">
    <citation type="submission" date="2015-09" db="EMBL/GenBank/DDBJ databases">
        <title>Genome sequencing project for genomic taxonomy and phylogenomics of Bacillus-like bacteria.</title>
        <authorList>
            <person name="Liu B."/>
            <person name="Wang J."/>
            <person name="Zhu Y."/>
            <person name="Liu G."/>
            <person name="Chen Q."/>
            <person name="Chen Z."/>
            <person name="Lan J."/>
            <person name="Che J."/>
            <person name="Ge C."/>
            <person name="Shi H."/>
            <person name="Pan Z."/>
            <person name="Liu X."/>
        </authorList>
    </citation>
    <scope>NUCLEOTIDE SEQUENCE [LARGE SCALE GENOMIC DNA]</scope>
    <source>
        <strain evidence="5 6">FJAT-18043</strain>
    </source>
</reference>
<dbReference type="InterPro" id="IPR010158">
    <property type="entry name" value="Amidase_Cbmase"/>
</dbReference>
<dbReference type="STRING" id="1637975.AN957_13375"/>
<sequence length="416" mass="45364">MTVTNLKLSINSERLLNRIQELGRIGLGNDNKRTRLAASDADKAGRDQLVTWMKEAGLEVEIDRIGNIFGIWYGTENRNEAPILLGSHIDTVINAGMYDGCYGVLSGLEVINTLQEKAFIPTRPIAVVAFTNEEGVRYQPDMMGSLVYVSGLSVDDALKSVGTDGTLLGEELERIGYAGTKEPGFLKPHAYIELHIEQGPILDKMGIPIGAVENLQGISWQRITIEGVANHAGTTPTDMRRDAGLEAARVITYLRDRADASNGQTVATVGTISFKPNAVNVVPSSATFTVDLRDPSEQRLQEEEQALAKYLKELAASKEVQIKSEQLVRFNPVSFDETIVKLIEQVVSKHGLQSRRMTSGAGHDAQMMARICPTAMIFVPSIDGISHNPKEYTKDTDLVDGTNVLLDVVSTLAGNQ</sequence>
<dbReference type="InterPro" id="IPR036264">
    <property type="entry name" value="Bact_exopeptidase_dim_dom"/>
</dbReference>
<feature type="binding site" evidence="3">
    <location>
        <position position="134"/>
    </location>
    <ligand>
        <name>Zn(2+)</name>
        <dbReference type="ChEBI" id="CHEBI:29105"/>
        <label>2</label>
    </ligand>
</feature>
<name>A0A0Q3QP10_9BACI</name>
<dbReference type="InterPro" id="IPR011650">
    <property type="entry name" value="Peptidase_M20_dimer"/>
</dbReference>
<feature type="binding site" evidence="3">
    <location>
        <position position="99"/>
    </location>
    <ligand>
        <name>Zn(2+)</name>
        <dbReference type="ChEBI" id="CHEBI:29105"/>
        <label>2</label>
    </ligand>
</feature>
<feature type="binding site" evidence="3">
    <location>
        <position position="99"/>
    </location>
    <ligand>
        <name>Zn(2+)</name>
        <dbReference type="ChEBI" id="CHEBI:29105"/>
        <label>1</label>
    </ligand>
</feature>
<dbReference type="SUPFAM" id="SSF55031">
    <property type="entry name" value="Bacterial exopeptidase dimerisation domain"/>
    <property type="match status" value="1"/>
</dbReference>
<organism evidence="5 6">
    <name type="scientific">Cytobacillus solani</name>
    <dbReference type="NCBI Taxonomy" id="1637975"/>
    <lineage>
        <taxon>Bacteria</taxon>
        <taxon>Bacillati</taxon>
        <taxon>Bacillota</taxon>
        <taxon>Bacilli</taxon>
        <taxon>Bacillales</taxon>
        <taxon>Bacillaceae</taxon>
        <taxon>Cytobacillus</taxon>
    </lineage>
</organism>
<dbReference type="PATRIC" id="fig|1637975.4.peg.2527"/>
<dbReference type="Pfam" id="PF01546">
    <property type="entry name" value="Peptidase_M20"/>
    <property type="match status" value="1"/>
</dbReference>
<dbReference type="AlphaFoldDB" id="A0A0Q3QP10"/>
<comment type="cofactor">
    <cofactor evidence="3">
        <name>Zn(2+)</name>
        <dbReference type="ChEBI" id="CHEBI:29105"/>
    </cofactor>
    <text evidence="3">Binds 2 Zn(2+) ions per subunit.</text>
</comment>
<feature type="binding site" evidence="3">
    <location>
        <position position="88"/>
    </location>
    <ligand>
        <name>Zn(2+)</name>
        <dbReference type="ChEBI" id="CHEBI:29105"/>
        <label>1</label>
    </ligand>
</feature>
<dbReference type="EMBL" id="LJIX01000006">
    <property type="protein sequence ID" value="KQL19454.1"/>
    <property type="molecule type" value="Genomic_DNA"/>
</dbReference>
<accession>A0A0Q3QP10</accession>
<gene>
    <name evidence="5" type="ORF">AN957_13375</name>
</gene>
<evidence type="ECO:0000256" key="3">
    <source>
        <dbReference type="PIRSR" id="PIRSR001235-1"/>
    </source>
</evidence>
<dbReference type="PIRSF" id="PIRSF001235">
    <property type="entry name" value="Amidase_carbamoylase"/>
    <property type="match status" value="1"/>
</dbReference>
<protein>
    <submittedName>
        <fullName evidence="5">Allantoate amidohydrolase</fullName>
    </submittedName>
</protein>
<dbReference type="Proteomes" id="UP000050996">
    <property type="component" value="Unassembled WGS sequence"/>
</dbReference>
<keyword evidence="3" id="KW-0862">Zinc</keyword>
<keyword evidence="2 5" id="KW-0378">Hydrolase</keyword>
<keyword evidence="6" id="KW-1185">Reference proteome</keyword>
<evidence type="ECO:0000313" key="5">
    <source>
        <dbReference type="EMBL" id="KQL19454.1"/>
    </source>
</evidence>
<feature type="domain" description="Peptidase M20 dimerisation" evidence="4">
    <location>
        <begin position="216"/>
        <end position="317"/>
    </location>
</feature>
<dbReference type="InterPro" id="IPR002933">
    <property type="entry name" value="Peptidase_M20"/>
</dbReference>
<dbReference type="Gene3D" id="3.30.70.360">
    <property type="match status" value="1"/>
</dbReference>
<dbReference type="PANTHER" id="PTHR32494">
    <property type="entry name" value="ALLANTOATE DEIMINASE-RELATED"/>
    <property type="match status" value="1"/>
</dbReference>
<keyword evidence="3" id="KW-0479">Metal-binding</keyword>
<dbReference type="SUPFAM" id="SSF53187">
    <property type="entry name" value="Zn-dependent exopeptidases"/>
    <property type="match status" value="1"/>
</dbReference>
<dbReference type="GO" id="GO:0016813">
    <property type="term" value="F:hydrolase activity, acting on carbon-nitrogen (but not peptide) bonds, in linear amidines"/>
    <property type="evidence" value="ECO:0007669"/>
    <property type="project" value="InterPro"/>
</dbReference>
<dbReference type="RefSeq" id="WP_053475990.1">
    <property type="nucleotide sequence ID" value="NZ_CP041305.1"/>
</dbReference>
<dbReference type="CDD" id="cd03884">
    <property type="entry name" value="M20_bAS"/>
    <property type="match status" value="1"/>
</dbReference>
<feature type="binding site" evidence="3">
    <location>
        <position position="387"/>
    </location>
    <ligand>
        <name>Zn(2+)</name>
        <dbReference type="ChEBI" id="CHEBI:29105"/>
        <label>2</label>
    </ligand>
</feature>
<dbReference type="PANTHER" id="PTHR32494:SF5">
    <property type="entry name" value="ALLANTOATE AMIDOHYDROLASE"/>
    <property type="match status" value="1"/>
</dbReference>
<evidence type="ECO:0000256" key="2">
    <source>
        <dbReference type="ARBA" id="ARBA00022801"/>
    </source>
</evidence>